<reference evidence="7" key="2">
    <citation type="submission" date="2014-07" db="EMBL/GenBank/DDBJ databases">
        <authorList>
            <person name="Hull J."/>
        </authorList>
    </citation>
    <scope>NUCLEOTIDE SEQUENCE</scope>
</reference>
<dbReference type="Pfam" id="PF08395">
    <property type="entry name" value="7tm_7"/>
    <property type="match status" value="1"/>
</dbReference>
<organism evidence="7">
    <name type="scientific">Lygus hesperus</name>
    <name type="common">Western plant bug</name>
    <dbReference type="NCBI Taxonomy" id="30085"/>
    <lineage>
        <taxon>Eukaryota</taxon>
        <taxon>Metazoa</taxon>
        <taxon>Ecdysozoa</taxon>
        <taxon>Arthropoda</taxon>
        <taxon>Hexapoda</taxon>
        <taxon>Insecta</taxon>
        <taxon>Pterygota</taxon>
        <taxon>Neoptera</taxon>
        <taxon>Paraneoptera</taxon>
        <taxon>Hemiptera</taxon>
        <taxon>Heteroptera</taxon>
        <taxon>Panheteroptera</taxon>
        <taxon>Cimicomorpha</taxon>
        <taxon>Miridae</taxon>
        <taxon>Mirini</taxon>
        <taxon>Lygus</taxon>
    </lineage>
</organism>
<dbReference type="GO" id="GO:0007165">
    <property type="term" value="P:signal transduction"/>
    <property type="evidence" value="ECO:0007669"/>
    <property type="project" value="UniProtKB-KW"/>
</dbReference>
<dbReference type="AlphaFoldDB" id="A0A0A9X6D7"/>
<evidence type="ECO:0000313" key="7">
    <source>
        <dbReference type="EMBL" id="JAG16297.1"/>
    </source>
</evidence>
<name>A0A0A9X6D7_LYGHE</name>
<dbReference type="EMBL" id="GBHO01027307">
    <property type="protein sequence ID" value="JAG16297.1"/>
    <property type="molecule type" value="Transcribed_RNA"/>
</dbReference>
<reference evidence="7" key="1">
    <citation type="journal article" date="2014" name="PLoS ONE">
        <title>Transcriptome-Based Identification of ABC Transporters in the Western Tarnished Plant Bug Lygus hesperus.</title>
        <authorList>
            <person name="Hull J.J."/>
            <person name="Chaney K."/>
            <person name="Geib S.M."/>
            <person name="Fabrick J.A."/>
            <person name="Brent C.S."/>
            <person name="Walsh D."/>
            <person name="Lavine L.C."/>
        </authorList>
    </citation>
    <scope>NUCLEOTIDE SEQUENCE</scope>
</reference>
<evidence type="ECO:0000256" key="1">
    <source>
        <dbReference type="ARBA" id="ARBA00004651"/>
    </source>
</evidence>
<keyword evidence="3 6" id="KW-0812">Transmembrane</keyword>
<feature type="non-terminal residue" evidence="7">
    <location>
        <position position="1"/>
    </location>
</feature>
<accession>A0A0A9X6D7</accession>
<evidence type="ECO:0000256" key="5">
    <source>
        <dbReference type="ARBA" id="ARBA00023136"/>
    </source>
</evidence>
<proteinExistence type="inferred from homology"/>
<sequence>NSDTMGPITVIDPKTSVFDPPAFKKQWAKKPVLGPIEVDLALETGCLTESNYYRMGRLIFFVKKLLGSTPIYTESGWMRYSYKSLPFIYSVFIVTTYVILSAYNRKTLSSAWSKLFKSESELTFENIMFSFLVVMQMPLLVMMIYSWFSEVPAFVKCCNMTAVVEKRTIEVFPACALTPRTRRIVTSSVGLYFGALVIIGNILLRSRFDEAPWFTIITFVFSFIISHSSCIAWCFNYWFVCCLADKLRVNMVLCLKVGENRVCKLKICRKIWMEIWKLTQTFADAFAITSLFMVICSGIIFVIATYGIIVSIRIGSTTDILTISPYIVTSFFNVASVSEMAHRASDKLGDKCISTLLDMGQETLDLGCIEEIDRFLSMIKDTGNAKITLKGFI</sequence>
<evidence type="ECO:0000256" key="2">
    <source>
        <dbReference type="ARBA" id="ARBA00022475"/>
    </source>
</evidence>
<feature type="transmembrane region" description="Helical" evidence="6">
    <location>
        <begin position="124"/>
        <end position="145"/>
    </location>
</feature>
<dbReference type="GO" id="GO:0005886">
    <property type="term" value="C:plasma membrane"/>
    <property type="evidence" value="ECO:0007669"/>
    <property type="project" value="UniProtKB-SubCell"/>
</dbReference>
<feature type="transmembrane region" description="Helical" evidence="6">
    <location>
        <begin position="216"/>
        <end position="239"/>
    </location>
</feature>
<comment type="function">
    <text evidence="6">Gustatory receptor which mediates acceptance or avoidance behavior, depending on its substrates.</text>
</comment>
<keyword evidence="2 6" id="KW-1003">Cell membrane</keyword>
<dbReference type="InterPro" id="IPR013604">
    <property type="entry name" value="7TM_chemorcpt"/>
</dbReference>
<feature type="transmembrane region" description="Helical" evidence="6">
    <location>
        <begin position="85"/>
        <end position="103"/>
    </location>
</feature>
<keyword evidence="4 6" id="KW-1133">Transmembrane helix</keyword>
<dbReference type="GO" id="GO:0050909">
    <property type="term" value="P:sensory perception of taste"/>
    <property type="evidence" value="ECO:0007669"/>
    <property type="project" value="InterPro"/>
</dbReference>
<evidence type="ECO:0000256" key="4">
    <source>
        <dbReference type="ARBA" id="ARBA00022989"/>
    </source>
</evidence>
<comment type="similarity">
    <text evidence="6">Belongs to the insect chemoreceptor superfamily. Gustatory receptor (GR) family.</text>
</comment>
<evidence type="ECO:0000256" key="6">
    <source>
        <dbReference type="RuleBase" id="RU363108"/>
    </source>
</evidence>
<comment type="subcellular location">
    <subcellularLocation>
        <location evidence="1 6">Cell membrane</location>
        <topology evidence="1 6">Multi-pass membrane protein</topology>
    </subcellularLocation>
</comment>
<feature type="non-terminal residue" evidence="7">
    <location>
        <position position="393"/>
    </location>
</feature>
<keyword evidence="5 6" id="KW-0472">Membrane</keyword>
<feature type="transmembrane region" description="Helical" evidence="6">
    <location>
        <begin position="184"/>
        <end position="204"/>
    </location>
</feature>
<feature type="transmembrane region" description="Helical" evidence="6">
    <location>
        <begin position="285"/>
        <end position="309"/>
    </location>
</feature>
<evidence type="ECO:0000256" key="3">
    <source>
        <dbReference type="ARBA" id="ARBA00022692"/>
    </source>
</evidence>
<protein>
    <recommendedName>
        <fullName evidence="6">Gustatory receptor</fullName>
    </recommendedName>
</protein>
<gene>
    <name evidence="7" type="ORF">CM83_55546</name>
</gene>
<keyword evidence="6" id="KW-0675">Receptor</keyword>
<keyword evidence="6" id="KW-0807">Transducer</keyword>
<comment type="caution">
    <text evidence="6">Lacks conserved residue(s) required for the propagation of feature annotation.</text>
</comment>